<dbReference type="PANTHER" id="PTHR47501:SF7">
    <property type="entry name" value="TRANSPOSASE"/>
    <property type="match status" value="1"/>
</dbReference>
<comment type="caution">
    <text evidence="1">The sequence shown here is derived from an EMBL/GenBank/DDBJ whole genome shotgun (WGS) entry which is preliminary data.</text>
</comment>
<dbReference type="AlphaFoldDB" id="A0AAN8LAD3"/>
<gene>
    <name evidence="1" type="ORF">J4Q44_G00275340</name>
</gene>
<name>A0AAN8LAD3_9TELE</name>
<keyword evidence="2" id="KW-1185">Reference proteome</keyword>
<proteinExistence type="predicted"/>
<dbReference type="EMBL" id="JAGTTL010000026">
    <property type="protein sequence ID" value="KAK6301481.1"/>
    <property type="molecule type" value="Genomic_DNA"/>
</dbReference>
<dbReference type="SUPFAM" id="SSF53098">
    <property type="entry name" value="Ribonuclease H-like"/>
    <property type="match status" value="1"/>
</dbReference>
<reference evidence="1 2" key="1">
    <citation type="submission" date="2021-04" db="EMBL/GenBank/DDBJ databases">
        <authorList>
            <person name="De Guttry C."/>
            <person name="Zahm M."/>
            <person name="Klopp C."/>
            <person name="Cabau C."/>
            <person name="Louis A."/>
            <person name="Berthelot C."/>
            <person name="Parey E."/>
            <person name="Roest Crollius H."/>
            <person name="Montfort J."/>
            <person name="Robinson-Rechavi M."/>
            <person name="Bucao C."/>
            <person name="Bouchez O."/>
            <person name="Gislard M."/>
            <person name="Lluch J."/>
            <person name="Milhes M."/>
            <person name="Lampietro C."/>
            <person name="Lopez Roques C."/>
            <person name="Donnadieu C."/>
            <person name="Braasch I."/>
            <person name="Desvignes T."/>
            <person name="Postlethwait J."/>
            <person name="Bobe J."/>
            <person name="Wedekind C."/>
            <person name="Guiguen Y."/>
        </authorList>
    </citation>
    <scope>NUCLEOTIDE SEQUENCE [LARGE SCALE GENOMIC DNA]</scope>
    <source>
        <strain evidence="1">Cs_M1</strain>
        <tissue evidence="1">Blood</tissue>
    </source>
</reference>
<dbReference type="PANTHER" id="PTHR47501">
    <property type="entry name" value="TRANSPOSASE-RELATED"/>
    <property type="match status" value="1"/>
</dbReference>
<sequence length="234" mass="26724">MKKKKKVTEAMRGVDHIATTTDCWSARRRSFIGVTAHWIDPDSLNRWSAVLACKRLRGSHTFVLAGALNYIYSEFEICAAAPDCYKVELLVHGCRKTPEDRQRQRRGGRQSSLQRLRGSNPKYAATMSPVAKAINILQAETNVQMGWLLPTINLLITKLDRLKLSLKYCKPLVDALQLGLKKRFSHTFHDPELIAAAILLLKFKTTWTKDDTTIRMVFQEWTTSRTTWKNPCCS</sequence>
<evidence type="ECO:0000313" key="2">
    <source>
        <dbReference type="Proteomes" id="UP001356427"/>
    </source>
</evidence>
<dbReference type="InterPro" id="IPR012337">
    <property type="entry name" value="RNaseH-like_sf"/>
</dbReference>
<dbReference type="Proteomes" id="UP001356427">
    <property type="component" value="Unassembled WGS sequence"/>
</dbReference>
<accession>A0AAN8LAD3</accession>
<protein>
    <submittedName>
        <fullName evidence="1">Uncharacterized protein</fullName>
    </submittedName>
</protein>
<organism evidence="1 2">
    <name type="scientific">Coregonus suidteri</name>
    <dbReference type="NCBI Taxonomy" id="861788"/>
    <lineage>
        <taxon>Eukaryota</taxon>
        <taxon>Metazoa</taxon>
        <taxon>Chordata</taxon>
        <taxon>Craniata</taxon>
        <taxon>Vertebrata</taxon>
        <taxon>Euteleostomi</taxon>
        <taxon>Actinopterygii</taxon>
        <taxon>Neopterygii</taxon>
        <taxon>Teleostei</taxon>
        <taxon>Protacanthopterygii</taxon>
        <taxon>Salmoniformes</taxon>
        <taxon>Salmonidae</taxon>
        <taxon>Coregoninae</taxon>
        <taxon>Coregonus</taxon>
    </lineage>
</organism>
<evidence type="ECO:0000313" key="1">
    <source>
        <dbReference type="EMBL" id="KAK6301481.1"/>
    </source>
</evidence>